<protein>
    <submittedName>
        <fullName evidence="8">ABC transporter ATP-binding protein</fullName>
    </submittedName>
</protein>
<dbReference type="SUPFAM" id="SSF50331">
    <property type="entry name" value="MOP-like"/>
    <property type="match status" value="1"/>
</dbReference>
<dbReference type="Gene3D" id="3.40.50.300">
    <property type="entry name" value="P-loop containing nucleotide triphosphate hydrolases"/>
    <property type="match status" value="1"/>
</dbReference>
<keyword evidence="3" id="KW-0547">Nucleotide-binding</keyword>
<dbReference type="RefSeq" id="WP_369017908.1">
    <property type="nucleotide sequence ID" value="NZ_CP121689.1"/>
</dbReference>
<evidence type="ECO:0000313" key="8">
    <source>
        <dbReference type="EMBL" id="WZL75758.1"/>
    </source>
</evidence>
<dbReference type="InterPro" id="IPR017871">
    <property type="entry name" value="ABC_transporter-like_CS"/>
</dbReference>
<dbReference type="PROSITE" id="PS00211">
    <property type="entry name" value="ABC_TRANSPORTER_1"/>
    <property type="match status" value="1"/>
</dbReference>
<dbReference type="PROSITE" id="PS50893">
    <property type="entry name" value="ABC_TRANSPORTER_2"/>
    <property type="match status" value="1"/>
</dbReference>
<evidence type="ECO:0000313" key="9">
    <source>
        <dbReference type="Proteomes" id="UP001461341"/>
    </source>
</evidence>
<dbReference type="SUPFAM" id="SSF52540">
    <property type="entry name" value="P-loop containing nucleoside triphosphate hydrolases"/>
    <property type="match status" value="1"/>
</dbReference>
<dbReference type="InterPro" id="IPR003593">
    <property type="entry name" value="AAA+_ATPase"/>
</dbReference>
<dbReference type="PANTHER" id="PTHR43875:SF15">
    <property type="entry name" value="TREHALOSE IMPORT ATP-BINDING PROTEIN SUGC"/>
    <property type="match status" value="1"/>
</dbReference>
<dbReference type="Gene3D" id="2.40.50.140">
    <property type="entry name" value="Nucleic acid-binding proteins"/>
    <property type="match status" value="1"/>
</dbReference>
<dbReference type="SMART" id="SM00382">
    <property type="entry name" value="AAA"/>
    <property type="match status" value="1"/>
</dbReference>
<evidence type="ECO:0000259" key="7">
    <source>
        <dbReference type="PROSITE" id="PS50893"/>
    </source>
</evidence>
<organism evidence="8 9">
    <name type="scientific">Thermatribacter velox</name>
    <dbReference type="NCBI Taxonomy" id="3039681"/>
    <lineage>
        <taxon>Bacteria</taxon>
        <taxon>Pseudomonadati</taxon>
        <taxon>Atribacterota</taxon>
        <taxon>Atribacteria</taxon>
        <taxon>Atribacterales</taxon>
        <taxon>Thermatribacteraceae</taxon>
        <taxon>Thermatribacter</taxon>
    </lineage>
</organism>
<dbReference type="InterPro" id="IPR012340">
    <property type="entry name" value="NA-bd_OB-fold"/>
</dbReference>
<dbReference type="InterPro" id="IPR047641">
    <property type="entry name" value="ABC_transpr_MalK/UgpC-like"/>
</dbReference>
<evidence type="ECO:0000256" key="1">
    <source>
        <dbReference type="ARBA" id="ARBA00022448"/>
    </source>
</evidence>
<name>A0ABZ2Y9T5_9BACT</name>
<gene>
    <name evidence="8" type="ORF">QBE54_09230</name>
</gene>
<dbReference type="GO" id="GO:0005524">
    <property type="term" value="F:ATP binding"/>
    <property type="evidence" value="ECO:0007669"/>
    <property type="project" value="UniProtKB-KW"/>
</dbReference>
<reference evidence="8 9" key="1">
    <citation type="submission" date="2023-03" db="EMBL/GenBank/DDBJ databases">
        <title>Novel Species.</title>
        <authorList>
            <person name="Ma S."/>
        </authorList>
    </citation>
    <scope>NUCLEOTIDE SEQUENCE [LARGE SCALE GENOMIC DNA]</scope>
    <source>
        <strain evidence="8 9">B11</strain>
    </source>
</reference>
<feature type="domain" description="ABC transporter" evidence="7">
    <location>
        <begin position="4"/>
        <end position="234"/>
    </location>
</feature>
<keyword evidence="5" id="KW-1278">Translocase</keyword>
<evidence type="ECO:0000256" key="6">
    <source>
        <dbReference type="ARBA" id="ARBA00023136"/>
    </source>
</evidence>
<dbReference type="Gene3D" id="2.40.50.100">
    <property type="match status" value="1"/>
</dbReference>
<evidence type="ECO:0000256" key="4">
    <source>
        <dbReference type="ARBA" id="ARBA00022840"/>
    </source>
</evidence>
<dbReference type="EMBL" id="CP121689">
    <property type="protein sequence ID" value="WZL75758.1"/>
    <property type="molecule type" value="Genomic_DNA"/>
</dbReference>
<dbReference type="PANTHER" id="PTHR43875">
    <property type="entry name" value="MALTODEXTRIN IMPORT ATP-BINDING PROTEIN MSMX"/>
    <property type="match status" value="1"/>
</dbReference>
<keyword evidence="9" id="KW-1185">Reference proteome</keyword>
<keyword evidence="2" id="KW-1003">Cell membrane</keyword>
<evidence type="ECO:0000256" key="3">
    <source>
        <dbReference type="ARBA" id="ARBA00022741"/>
    </source>
</evidence>
<dbReference type="InterPro" id="IPR013611">
    <property type="entry name" value="Transp-assoc_OB_typ2"/>
</dbReference>
<keyword evidence="4 8" id="KW-0067">ATP-binding</keyword>
<evidence type="ECO:0000256" key="5">
    <source>
        <dbReference type="ARBA" id="ARBA00022967"/>
    </source>
</evidence>
<accession>A0ABZ2Y9T5</accession>
<dbReference type="Pfam" id="PF00005">
    <property type="entry name" value="ABC_tran"/>
    <property type="match status" value="1"/>
</dbReference>
<proteinExistence type="predicted"/>
<sequence>MINIRLSNISKYFGKNLALKGVSAEIEGGTFFCILGEPGAGKTTLLRIIAGLEIPDEGEVFFDGQEVTLLPPQKRNIAMVFQDFALYPHMSVFENIASPLRVKGLSEEVIREKVLQVAKFLKIDALLDRLPDYISGGERQRVAICRALVKEPSVCLFDEPLVNLDFKIREEMRVQFKLMQREFRQTLVYATPDPVDALSMADILLVLHEGKVQQLGNVWEAYYHPANVFVATYLGFPAMNIVRGFLEMEKGSVLWKGSSLQLDLSGWGDFSKLNEKDREIFLGIRPENIVLGNVEGKNFTFEGKAVLSEVVGSDTIVHIEIGDLTLRSFVPGVFRVSPGEKLPFGFSIEDVYLFSASTGENLEFIVKGER</sequence>
<dbReference type="InterPro" id="IPR027417">
    <property type="entry name" value="P-loop_NTPase"/>
</dbReference>
<dbReference type="Proteomes" id="UP001461341">
    <property type="component" value="Chromosome"/>
</dbReference>
<keyword evidence="1" id="KW-0813">Transport</keyword>
<dbReference type="Pfam" id="PF08402">
    <property type="entry name" value="TOBE_2"/>
    <property type="match status" value="1"/>
</dbReference>
<dbReference type="InterPro" id="IPR003439">
    <property type="entry name" value="ABC_transporter-like_ATP-bd"/>
</dbReference>
<evidence type="ECO:0000256" key="2">
    <source>
        <dbReference type="ARBA" id="ARBA00022475"/>
    </source>
</evidence>
<dbReference type="InterPro" id="IPR008995">
    <property type="entry name" value="Mo/tungstate-bd_C_term_dom"/>
</dbReference>
<keyword evidence="6" id="KW-0472">Membrane</keyword>